<sequence length="299" mass="32571">MSDVLAFDDRDGLIWLDGALVPWNEARLHVMTHSLHAGGAVFEGIRAYDGGIFLSNVHFSRFQRSAEIVGYTLPYSSLELLKACEAVLWANELKDAYIRPIAWRGSESVTVAARNATIHVAIAAWDWPTPAAEGRSTTGIRLQLSSWRRPRADTAPTASKCSGLYMIGTLARHAANDEGFDDALLLDIDGDVAETTATNIILVEGRKLVSPVADCFLDSITKRHVFALAQRAGLELEERKVSLEELCAADEVFVVGTSIEIQPVVELKGPAIGAQWSVGPLTQSLIDNFQNSVRQQCPA</sequence>
<protein>
    <recommendedName>
        <fullName evidence="14">Branched-chain-amino-acid aminotransferase</fullName>
        <shortName evidence="14">BCAT</shortName>
        <ecNumber evidence="14">2.6.1.42</ecNumber>
    </recommendedName>
</protein>
<comment type="pathway">
    <text evidence="4 14">Amino-acid biosynthesis; L-valine biosynthesis; L-valine from pyruvate: step 4/4.</text>
</comment>
<evidence type="ECO:0000256" key="12">
    <source>
        <dbReference type="ARBA" id="ARBA00048798"/>
    </source>
</evidence>
<dbReference type="PANTHER" id="PTHR42743">
    <property type="entry name" value="AMINO-ACID AMINOTRANSFERASE"/>
    <property type="match status" value="1"/>
</dbReference>
<dbReference type="InterPro" id="IPR005785">
    <property type="entry name" value="B_amino_transI"/>
</dbReference>
<comment type="cofactor">
    <cofactor evidence="1 14">
        <name>pyridoxal 5'-phosphate</name>
        <dbReference type="ChEBI" id="CHEBI:597326"/>
    </cofactor>
</comment>
<evidence type="ECO:0000256" key="6">
    <source>
        <dbReference type="ARBA" id="ARBA00009320"/>
    </source>
</evidence>
<keyword evidence="16" id="KW-1185">Reference proteome</keyword>
<dbReference type="FunFam" id="3.20.10.10:FF:000002">
    <property type="entry name" value="D-alanine aminotransferase"/>
    <property type="match status" value="1"/>
</dbReference>
<comment type="catalytic activity">
    <reaction evidence="12 14">
        <text>L-isoleucine + 2-oxoglutarate = (S)-3-methyl-2-oxopentanoate + L-glutamate</text>
        <dbReference type="Rhea" id="RHEA:24801"/>
        <dbReference type="ChEBI" id="CHEBI:16810"/>
        <dbReference type="ChEBI" id="CHEBI:29985"/>
        <dbReference type="ChEBI" id="CHEBI:35146"/>
        <dbReference type="ChEBI" id="CHEBI:58045"/>
        <dbReference type="EC" id="2.6.1.42"/>
    </reaction>
</comment>
<evidence type="ECO:0000256" key="7">
    <source>
        <dbReference type="ARBA" id="ARBA00022576"/>
    </source>
</evidence>
<evidence type="ECO:0000256" key="5">
    <source>
        <dbReference type="ARBA" id="ARBA00005072"/>
    </source>
</evidence>
<evidence type="ECO:0000313" key="15">
    <source>
        <dbReference type="EMBL" id="CAA0102664.1"/>
    </source>
</evidence>
<dbReference type="Gene3D" id="3.20.10.10">
    <property type="entry name" value="D-amino Acid Aminotransferase, subunit A, domain 2"/>
    <property type="match status" value="1"/>
</dbReference>
<dbReference type="EC" id="2.6.1.42" evidence="14"/>
<dbReference type="NCBIfam" id="TIGR01122">
    <property type="entry name" value="ilvE_I"/>
    <property type="match status" value="1"/>
</dbReference>
<gene>
    <name evidence="15" type="primary">ilvE_3</name>
    <name evidence="14" type="synonym">ilvE</name>
    <name evidence="15" type="ORF">STARVERO_02919</name>
</gene>
<dbReference type="GO" id="GO:0009098">
    <property type="term" value="P:L-leucine biosynthetic process"/>
    <property type="evidence" value="ECO:0007669"/>
    <property type="project" value="UniProtKB-UniPathway"/>
</dbReference>
<comment type="pathway">
    <text evidence="3 14">Amino-acid biosynthesis; L-isoleucine biosynthesis; L-isoleucine from 2-oxobutanoate: step 4/4.</text>
</comment>
<evidence type="ECO:0000313" key="16">
    <source>
        <dbReference type="Proteomes" id="UP000433050"/>
    </source>
</evidence>
<evidence type="ECO:0000256" key="4">
    <source>
        <dbReference type="ARBA" id="ARBA00004931"/>
    </source>
</evidence>
<reference evidence="15 16" key="1">
    <citation type="submission" date="2019-12" db="EMBL/GenBank/DDBJ databases">
        <authorList>
            <person name="Reyes-Prieto M."/>
        </authorList>
    </citation>
    <scope>NUCLEOTIDE SEQUENCE [LARGE SCALE GENOMIC DNA]</scope>
    <source>
        <strain evidence="15">HF14-78462</strain>
    </source>
</reference>
<dbReference type="Gene3D" id="3.30.470.10">
    <property type="match status" value="1"/>
</dbReference>
<comment type="catalytic activity">
    <reaction evidence="13 14">
        <text>L-leucine + 2-oxoglutarate = 4-methyl-2-oxopentanoate + L-glutamate</text>
        <dbReference type="Rhea" id="RHEA:18321"/>
        <dbReference type="ChEBI" id="CHEBI:16810"/>
        <dbReference type="ChEBI" id="CHEBI:17865"/>
        <dbReference type="ChEBI" id="CHEBI:29985"/>
        <dbReference type="ChEBI" id="CHEBI:57427"/>
        <dbReference type="EC" id="2.6.1.42"/>
    </reaction>
</comment>
<evidence type="ECO:0000256" key="11">
    <source>
        <dbReference type="ARBA" id="ARBA00048212"/>
    </source>
</evidence>
<dbReference type="GO" id="GO:0052656">
    <property type="term" value="F:L-isoleucine-2-oxoglutarate transaminase activity"/>
    <property type="evidence" value="ECO:0007669"/>
    <property type="project" value="RHEA"/>
</dbReference>
<dbReference type="Proteomes" id="UP000433050">
    <property type="component" value="Unassembled WGS sequence"/>
</dbReference>
<keyword evidence="8 14" id="KW-0808">Transferase</keyword>
<dbReference type="RefSeq" id="WP_159599668.1">
    <property type="nucleotide sequence ID" value="NZ_CACSAS010000001.1"/>
</dbReference>
<dbReference type="UniPathway" id="UPA00049">
    <property type="reaction ID" value="UER00062"/>
</dbReference>
<evidence type="ECO:0000256" key="1">
    <source>
        <dbReference type="ARBA" id="ARBA00001933"/>
    </source>
</evidence>
<comment type="similarity">
    <text evidence="6 14">Belongs to the class-IV pyridoxal-phosphate-dependent aminotransferase family.</text>
</comment>
<evidence type="ECO:0000256" key="14">
    <source>
        <dbReference type="RuleBase" id="RU364094"/>
    </source>
</evidence>
<proteinExistence type="inferred from homology"/>
<dbReference type="AlphaFoldDB" id="A0A5S9PG07"/>
<keyword evidence="10 14" id="KW-0100">Branched-chain amino acid biosynthesis</keyword>
<dbReference type="EMBL" id="CACSAS010000001">
    <property type="protein sequence ID" value="CAA0102664.1"/>
    <property type="molecule type" value="Genomic_DNA"/>
</dbReference>
<accession>A0A5S9PG07</accession>
<dbReference type="Pfam" id="PF01063">
    <property type="entry name" value="Aminotran_4"/>
    <property type="match status" value="1"/>
</dbReference>
<dbReference type="GO" id="GO:0009099">
    <property type="term" value="P:L-valine biosynthetic process"/>
    <property type="evidence" value="ECO:0007669"/>
    <property type="project" value="UniProtKB-UniPathway"/>
</dbReference>
<dbReference type="GO" id="GO:0009097">
    <property type="term" value="P:isoleucine biosynthetic process"/>
    <property type="evidence" value="ECO:0007669"/>
    <property type="project" value="UniProtKB-UniPathway"/>
</dbReference>
<comment type="catalytic activity">
    <reaction evidence="11 14">
        <text>L-valine + 2-oxoglutarate = 3-methyl-2-oxobutanoate + L-glutamate</text>
        <dbReference type="Rhea" id="RHEA:24813"/>
        <dbReference type="ChEBI" id="CHEBI:11851"/>
        <dbReference type="ChEBI" id="CHEBI:16810"/>
        <dbReference type="ChEBI" id="CHEBI:29985"/>
        <dbReference type="ChEBI" id="CHEBI:57762"/>
        <dbReference type="EC" id="2.6.1.42"/>
    </reaction>
</comment>
<evidence type="ECO:0000256" key="3">
    <source>
        <dbReference type="ARBA" id="ARBA00004824"/>
    </source>
</evidence>
<dbReference type="UniPathway" id="UPA00048">
    <property type="reaction ID" value="UER00073"/>
</dbReference>
<organism evidence="15 16">
    <name type="scientific">Starkeya nomas</name>
    <dbReference type="NCBI Taxonomy" id="2666134"/>
    <lineage>
        <taxon>Bacteria</taxon>
        <taxon>Pseudomonadati</taxon>
        <taxon>Pseudomonadota</taxon>
        <taxon>Alphaproteobacteria</taxon>
        <taxon>Hyphomicrobiales</taxon>
        <taxon>Xanthobacteraceae</taxon>
        <taxon>Starkeya</taxon>
    </lineage>
</organism>
<dbReference type="InterPro" id="IPR036038">
    <property type="entry name" value="Aminotransferase-like"/>
</dbReference>
<evidence type="ECO:0000256" key="9">
    <source>
        <dbReference type="ARBA" id="ARBA00022898"/>
    </source>
</evidence>
<dbReference type="CDD" id="cd00449">
    <property type="entry name" value="PLPDE_IV"/>
    <property type="match status" value="1"/>
</dbReference>
<dbReference type="GO" id="GO:0052655">
    <property type="term" value="F:L-valine-2-oxoglutarate transaminase activity"/>
    <property type="evidence" value="ECO:0007669"/>
    <property type="project" value="RHEA"/>
</dbReference>
<dbReference type="InterPro" id="IPR001544">
    <property type="entry name" value="Aminotrans_IV"/>
</dbReference>
<evidence type="ECO:0000256" key="10">
    <source>
        <dbReference type="ARBA" id="ARBA00023304"/>
    </source>
</evidence>
<dbReference type="PANTHER" id="PTHR42743:SF11">
    <property type="entry name" value="AMINODEOXYCHORISMATE LYASE"/>
    <property type="match status" value="1"/>
</dbReference>
<name>A0A5S9PG07_9HYPH</name>
<dbReference type="InterPro" id="IPR043131">
    <property type="entry name" value="BCAT-like_N"/>
</dbReference>
<comment type="pathway">
    <text evidence="5 14">Amino-acid biosynthesis; L-leucine biosynthesis; L-leucine from 3-methyl-2-oxobutanoate: step 4/4.</text>
</comment>
<evidence type="ECO:0000256" key="2">
    <source>
        <dbReference type="ARBA" id="ARBA00003109"/>
    </source>
</evidence>
<evidence type="ECO:0000256" key="13">
    <source>
        <dbReference type="ARBA" id="ARBA00049229"/>
    </source>
</evidence>
<keyword evidence="14" id="KW-0028">Amino-acid biosynthesis</keyword>
<dbReference type="SUPFAM" id="SSF56752">
    <property type="entry name" value="D-aminoacid aminotransferase-like PLP-dependent enzymes"/>
    <property type="match status" value="1"/>
</dbReference>
<keyword evidence="7 14" id="KW-0032">Aminotransferase</keyword>
<comment type="function">
    <text evidence="2 14">Acts on leucine, isoleucine and valine.</text>
</comment>
<dbReference type="NCBIfam" id="NF005146">
    <property type="entry name" value="PRK06606.1"/>
    <property type="match status" value="1"/>
</dbReference>
<dbReference type="InterPro" id="IPR050571">
    <property type="entry name" value="Class-IV_PLP-Dep_Aminotrnsfr"/>
</dbReference>
<keyword evidence="9 14" id="KW-0663">Pyridoxal phosphate</keyword>
<evidence type="ECO:0000256" key="8">
    <source>
        <dbReference type="ARBA" id="ARBA00022679"/>
    </source>
</evidence>
<dbReference type="UniPathway" id="UPA00047">
    <property type="reaction ID" value="UER00058"/>
</dbReference>
<dbReference type="InterPro" id="IPR043132">
    <property type="entry name" value="BCAT-like_C"/>
</dbReference>
<dbReference type="GO" id="GO:0052654">
    <property type="term" value="F:L-leucine-2-oxoglutarate transaminase activity"/>
    <property type="evidence" value="ECO:0007669"/>
    <property type="project" value="RHEA"/>
</dbReference>